<name>A0ABU6AG92_9PSEU</name>
<evidence type="ECO:0008006" key="3">
    <source>
        <dbReference type="Google" id="ProtNLM"/>
    </source>
</evidence>
<dbReference type="EMBL" id="JAWLNX010000018">
    <property type="protein sequence ID" value="MEB3370409.1"/>
    <property type="molecule type" value="Genomic_DNA"/>
</dbReference>
<organism evidence="1 2">
    <name type="scientific">Saccharopolyspora mangrovi</name>
    <dbReference type="NCBI Taxonomy" id="3082379"/>
    <lineage>
        <taxon>Bacteria</taxon>
        <taxon>Bacillati</taxon>
        <taxon>Actinomycetota</taxon>
        <taxon>Actinomycetes</taxon>
        <taxon>Pseudonocardiales</taxon>
        <taxon>Pseudonocardiaceae</taxon>
        <taxon>Saccharopolyspora</taxon>
    </lineage>
</organism>
<protein>
    <recommendedName>
        <fullName evidence="3">TetR family transcriptional regulator</fullName>
    </recommendedName>
</protein>
<comment type="caution">
    <text evidence="1">The sequence shown here is derived from an EMBL/GenBank/DDBJ whole genome shotgun (WGS) entry which is preliminary data.</text>
</comment>
<reference evidence="1 2" key="1">
    <citation type="submission" date="2023-10" db="EMBL/GenBank/DDBJ databases">
        <title>Saccharopolyspora sp. nov., isolated from mangrove soil.</title>
        <authorList>
            <person name="Lu Y."/>
            <person name="Liu W."/>
        </authorList>
    </citation>
    <scope>NUCLEOTIDE SEQUENCE [LARGE SCALE GENOMIC DNA]</scope>
    <source>
        <strain evidence="1 2">S2-29</strain>
    </source>
</reference>
<dbReference type="RefSeq" id="WP_324267883.1">
    <property type="nucleotide sequence ID" value="NZ_JAWLNX010000018.1"/>
</dbReference>
<gene>
    <name evidence="1" type="ORF">R4I43_23665</name>
</gene>
<keyword evidence="2" id="KW-1185">Reference proteome</keyword>
<sequence>MRDDVDAADIILLLGSLAQVPEVEWDARAQLMVSVIVDGLRAP</sequence>
<proteinExistence type="predicted"/>
<evidence type="ECO:0000313" key="1">
    <source>
        <dbReference type="EMBL" id="MEB3370409.1"/>
    </source>
</evidence>
<accession>A0ABU6AG92</accession>
<dbReference type="Proteomes" id="UP001327093">
    <property type="component" value="Unassembled WGS sequence"/>
</dbReference>
<evidence type="ECO:0000313" key="2">
    <source>
        <dbReference type="Proteomes" id="UP001327093"/>
    </source>
</evidence>